<dbReference type="EMBL" id="OV725081">
    <property type="protein sequence ID" value="CAH1403774.1"/>
    <property type="molecule type" value="Genomic_DNA"/>
</dbReference>
<sequence>MDCLPVAYNFDSYVRTILDLLKKWAWLFQYKNVDLLESGVLDSPEASYLSLISDLQLEDLNLVPQGFMKYVWPGDLKMFLRSCHELKLVIPKMETPSSKINVALFRGMKMKKRKEVIALSHVVSETCMKYGIRRVVDIGCGLGHVDRILHHTYGFKVLGIEMDVNKVKRAKEIDCFIDYIVARLSEETLSQLVSTINDWLGGEQMCLIALHSCGDLSIHVGALFKALSTAKCQIVIPCCYHRSNLLPLSKLLKESGLVNVNLLRIASDINAKRWEQMTSEEHMAHGRSVLSRNIMQLFPQTDKNSIKKNRRHLMRKSATNDWNSCLQNCLERSSGLNAEKLQTDWNSYEWRIRQVESFTCLQVCLQGVAEGLVIADILNHTFGQQNFHFKLLKLLDDVTSPRSTAIIGTRL</sequence>
<dbReference type="Pfam" id="PF13679">
    <property type="entry name" value="Methyltransf_32"/>
    <property type="match status" value="1"/>
</dbReference>
<dbReference type="CDD" id="cd02440">
    <property type="entry name" value="AdoMet_MTases"/>
    <property type="match status" value="1"/>
</dbReference>
<dbReference type="Gene3D" id="3.40.50.150">
    <property type="entry name" value="Vaccinia Virus protein VP39"/>
    <property type="match status" value="1"/>
</dbReference>
<dbReference type="InterPro" id="IPR025714">
    <property type="entry name" value="Methyltranfer_dom"/>
</dbReference>
<dbReference type="InterPro" id="IPR052220">
    <property type="entry name" value="METTL25"/>
</dbReference>
<gene>
    <name evidence="2" type="ORF">NEZAVI_LOCUS12330</name>
</gene>
<dbReference type="PANTHER" id="PTHR12496">
    <property type="entry name" value="CGI-41 METHYLTRANSFERASE"/>
    <property type="match status" value="1"/>
</dbReference>
<proteinExistence type="predicted"/>
<keyword evidence="3" id="KW-1185">Reference proteome</keyword>
<reference evidence="2" key="1">
    <citation type="submission" date="2022-01" db="EMBL/GenBank/DDBJ databases">
        <authorList>
            <person name="King R."/>
        </authorList>
    </citation>
    <scope>NUCLEOTIDE SEQUENCE</scope>
</reference>
<dbReference type="OrthoDB" id="10258156at2759"/>
<dbReference type="SUPFAM" id="SSF53335">
    <property type="entry name" value="S-adenosyl-L-methionine-dependent methyltransferases"/>
    <property type="match status" value="1"/>
</dbReference>
<name>A0A9P0HL73_NEZVI</name>
<evidence type="ECO:0000313" key="2">
    <source>
        <dbReference type="EMBL" id="CAH1403774.1"/>
    </source>
</evidence>
<dbReference type="InterPro" id="IPR029063">
    <property type="entry name" value="SAM-dependent_MTases_sf"/>
</dbReference>
<dbReference type="AlphaFoldDB" id="A0A9P0HL73"/>
<protein>
    <recommendedName>
        <fullName evidence="1">Methyltransferase domain-containing protein</fullName>
    </recommendedName>
</protein>
<evidence type="ECO:0000313" key="3">
    <source>
        <dbReference type="Proteomes" id="UP001152798"/>
    </source>
</evidence>
<feature type="domain" description="Methyltransferase" evidence="1">
    <location>
        <begin position="111"/>
        <end position="242"/>
    </location>
</feature>
<dbReference type="PANTHER" id="PTHR12496:SF0">
    <property type="entry name" value="METHYLTRANSFERASE DOMAIN-CONTAINING PROTEIN"/>
    <property type="match status" value="1"/>
</dbReference>
<organism evidence="2 3">
    <name type="scientific">Nezara viridula</name>
    <name type="common">Southern green stink bug</name>
    <name type="synonym">Cimex viridulus</name>
    <dbReference type="NCBI Taxonomy" id="85310"/>
    <lineage>
        <taxon>Eukaryota</taxon>
        <taxon>Metazoa</taxon>
        <taxon>Ecdysozoa</taxon>
        <taxon>Arthropoda</taxon>
        <taxon>Hexapoda</taxon>
        <taxon>Insecta</taxon>
        <taxon>Pterygota</taxon>
        <taxon>Neoptera</taxon>
        <taxon>Paraneoptera</taxon>
        <taxon>Hemiptera</taxon>
        <taxon>Heteroptera</taxon>
        <taxon>Panheteroptera</taxon>
        <taxon>Pentatomomorpha</taxon>
        <taxon>Pentatomoidea</taxon>
        <taxon>Pentatomidae</taxon>
        <taxon>Pentatominae</taxon>
        <taxon>Nezara</taxon>
    </lineage>
</organism>
<accession>A0A9P0HL73</accession>
<evidence type="ECO:0000259" key="1">
    <source>
        <dbReference type="Pfam" id="PF13679"/>
    </source>
</evidence>
<dbReference type="Proteomes" id="UP001152798">
    <property type="component" value="Chromosome 5"/>
</dbReference>